<organism evidence="2 3">
    <name type="scientific">Roseospira visakhapatnamensis</name>
    <dbReference type="NCBI Taxonomy" id="390880"/>
    <lineage>
        <taxon>Bacteria</taxon>
        <taxon>Pseudomonadati</taxon>
        <taxon>Pseudomonadota</taxon>
        <taxon>Alphaproteobacteria</taxon>
        <taxon>Rhodospirillales</taxon>
        <taxon>Rhodospirillaceae</taxon>
        <taxon>Roseospira</taxon>
    </lineage>
</organism>
<dbReference type="Gene3D" id="3.30.750.24">
    <property type="entry name" value="STAS domain"/>
    <property type="match status" value="1"/>
</dbReference>
<dbReference type="GO" id="GO:0043856">
    <property type="term" value="F:anti-sigma factor antagonist activity"/>
    <property type="evidence" value="ECO:0007669"/>
    <property type="project" value="TreeGrafter"/>
</dbReference>
<accession>A0A7W6RC13</accession>
<protein>
    <submittedName>
        <fullName evidence="2">Anti-anti-sigma factor</fullName>
    </submittedName>
</protein>
<dbReference type="Proteomes" id="UP000554286">
    <property type="component" value="Unassembled WGS sequence"/>
</dbReference>
<dbReference type="Pfam" id="PF01740">
    <property type="entry name" value="STAS"/>
    <property type="match status" value="1"/>
</dbReference>
<dbReference type="EMBL" id="JACIGK010000008">
    <property type="protein sequence ID" value="MBB4265751.1"/>
    <property type="molecule type" value="Genomic_DNA"/>
</dbReference>
<sequence length="115" mass="12389">MVTMVCEQGGETALVVFQGDLTHAVFDSFSQLLDRLHTIEAERYILDLSEVGFIDSSGIGMLLMAQDHAEQRACGCALRGIGPAVWQTLMQAHASDLFFFEPTPDPDGDAATVAA</sequence>
<dbReference type="SUPFAM" id="SSF52091">
    <property type="entry name" value="SpoIIaa-like"/>
    <property type="match status" value="1"/>
</dbReference>
<dbReference type="PROSITE" id="PS50801">
    <property type="entry name" value="STAS"/>
    <property type="match status" value="1"/>
</dbReference>
<comment type="caution">
    <text evidence="2">The sequence shown here is derived from an EMBL/GenBank/DDBJ whole genome shotgun (WGS) entry which is preliminary data.</text>
</comment>
<feature type="domain" description="STAS" evidence="1">
    <location>
        <begin position="14"/>
        <end position="89"/>
    </location>
</feature>
<dbReference type="AlphaFoldDB" id="A0A7W6RC13"/>
<dbReference type="PANTHER" id="PTHR33495:SF15">
    <property type="entry name" value="STAS DOMAIN-CONTAINING PROTEIN"/>
    <property type="match status" value="1"/>
</dbReference>
<keyword evidence="3" id="KW-1185">Reference proteome</keyword>
<proteinExistence type="predicted"/>
<dbReference type="PANTHER" id="PTHR33495">
    <property type="entry name" value="ANTI-SIGMA FACTOR ANTAGONIST TM_1081-RELATED-RELATED"/>
    <property type="match status" value="1"/>
</dbReference>
<name>A0A7W6RC13_9PROT</name>
<dbReference type="CDD" id="cd07043">
    <property type="entry name" value="STAS_anti-anti-sigma_factors"/>
    <property type="match status" value="1"/>
</dbReference>
<reference evidence="2 3" key="1">
    <citation type="submission" date="2020-08" db="EMBL/GenBank/DDBJ databases">
        <title>Genome sequencing of Purple Non-Sulfur Bacteria from various extreme environments.</title>
        <authorList>
            <person name="Mayer M."/>
        </authorList>
    </citation>
    <scope>NUCLEOTIDE SEQUENCE [LARGE SCALE GENOMIC DNA]</scope>
    <source>
        <strain evidence="2 3">JA131</strain>
    </source>
</reference>
<dbReference type="InterPro" id="IPR036513">
    <property type="entry name" value="STAS_dom_sf"/>
</dbReference>
<dbReference type="RefSeq" id="WP_184043430.1">
    <property type="nucleotide sequence ID" value="NZ_JACIGK010000008.1"/>
</dbReference>
<evidence type="ECO:0000259" key="1">
    <source>
        <dbReference type="PROSITE" id="PS50801"/>
    </source>
</evidence>
<dbReference type="InterPro" id="IPR002645">
    <property type="entry name" value="STAS_dom"/>
</dbReference>
<evidence type="ECO:0000313" key="3">
    <source>
        <dbReference type="Proteomes" id="UP000554286"/>
    </source>
</evidence>
<gene>
    <name evidence="2" type="ORF">GGD89_001375</name>
</gene>
<evidence type="ECO:0000313" key="2">
    <source>
        <dbReference type="EMBL" id="MBB4265751.1"/>
    </source>
</evidence>